<sequence length="108" mass="11990">MPVGKAAFAPYPPGVTSGKRRIRHRYRRRRLAALLAAAACGLYLAAHAGAEPETEYYVVRPGDTLWSIAAERYPPHTDPRIVVEKIREENGLRGYGIRPGEPLRLPEG</sequence>
<dbReference type="InterPro" id="IPR018392">
    <property type="entry name" value="LysM"/>
</dbReference>
<dbReference type="Pfam" id="PF01476">
    <property type="entry name" value="LysM"/>
    <property type="match status" value="1"/>
</dbReference>
<evidence type="ECO:0000259" key="3">
    <source>
        <dbReference type="PROSITE" id="PS51782"/>
    </source>
</evidence>
<keyword evidence="2" id="KW-0732">Signal</keyword>
<dbReference type="Proteomes" id="UP000318065">
    <property type="component" value="Chromosome"/>
</dbReference>
<dbReference type="Gene3D" id="3.10.350.10">
    <property type="entry name" value="LysM domain"/>
    <property type="match status" value="1"/>
</dbReference>
<evidence type="ECO:0000313" key="4">
    <source>
        <dbReference type="EMBL" id="BBL78284.1"/>
    </source>
</evidence>
<feature type="region of interest" description="Disordered" evidence="1">
    <location>
        <begin position="1"/>
        <end position="20"/>
    </location>
</feature>
<organism evidence="4 5">
    <name type="scientific">Rubrobacter xylanophilus</name>
    <dbReference type="NCBI Taxonomy" id="49319"/>
    <lineage>
        <taxon>Bacteria</taxon>
        <taxon>Bacillati</taxon>
        <taxon>Actinomycetota</taxon>
        <taxon>Rubrobacteria</taxon>
        <taxon>Rubrobacterales</taxon>
        <taxon>Rubrobacteraceae</taxon>
        <taxon>Rubrobacter</taxon>
    </lineage>
</organism>
<reference evidence="4" key="1">
    <citation type="journal article" date="2019" name="Microbiol. Resour. Announc.">
        <title>Complete Genome Sequence of Rubrobacter xylanophilus Strain AA3-22, Isolated from Arima Onsen in Japan.</title>
        <authorList>
            <person name="Tomariguchi N."/>
            <person name="Miyazaki K."/>
        </authorList>
    </citation>
    <scope>NUCLEOTIDE SEQUENCE [LARGE SCALE GENOMIC DNA]</scope>
    <source>
        <strain evidence="4">AA3-22</strain>
    </source>
</reference>
<dbReference type="AlphaFoldDB" id="A0A510HED2"/>
<feature type="signal peptide" evidence="2">
    <location>
        <begin position="1"/>
        <end position="48"/>
    </location>
</feature>
<protein>
    <recommendedName>
        <fullName evidence="3">LysM domain-containing protein</fullName>
    </recommendedName>
</protein>
<gene>
    <name evidence="4" type="ORF">RxyAA322_01380</name>
</gene>
<keyword evidence="5" id="KW-1185">Reference proteome</keyword>
<dbReference type="RefSeq" id="WP_143526447.1">
    <property type="nucleotide sequence ID" value="NZ_AP019791.1"/>
</dbReference>
<dbReference type="PROSITE" id="PS51782">
    <property type="entry name" value="LYSM"/>
    <property type="match status" value="1"/>
</dbReference>
<proteinExistence type="predicted"/>
<evidence type="ECO:0000313" key="5">
    <source>
        <dbReference type="Proteomes" id="UP000318065"/>
    </source>
</evidence>
<evidence type="ECO:0000256" key="1">
    <source>
        <dbReference type="SAM" id="MobiDB-lite"/>
    </source>
</evidence>
<accession>A0A510HED2</accession>
<feature type="chain" id="PRO_5039213718" description="LysM domain-containing protein" evidence="2">
    <location>
        <begin position="49"/>
        <end position="108"/>
    </location>
</feature>
<dbReference type="EMBL" id="AP019791">
    <property type="protein sequence ID" value="BBL78284.1"/>
    <property type="molecule type" value="Genomic_DNA"/>
</dbReference>
<dbReference type="InterPro" id="IPR036779">
    <property type="entry name" value="LysM_dom_sf"/>
</dbReference>
<evidence type="ECO:0000256" key="2">
    <source>
        <dbReference type="SAM" id="SignalP"/>
    </source>
</evidence>
<dbReference type="SMART" id="SM00257">
    <property type="entry name" value="LysM"/>
    <property type="match status" value="1"/>
</dbReference>
<feature type="domain" description="LysM" evidence="3">
    <location>
        <begin position="55"/>
        <end position="105"/>
    </location>
</feature>
<dbReference type="CDD" id="cd00118">
    <property type="entry name" value="LysM"/>
    <property type="match status" value="1"/>
</dbReference>
<dbReference type="OrthoDB" id="5084290at2"/>
<name>A0A510HED2_9ACTN</name>
<dbReference type="SUPFAM" id="SSF54106">
    <property type="entry name" value="LysM domain"/>
    <property type="match status" value="1"/>
</dbReference>